<organism evidence="1 2">
    <name type="scientific">Xanthomonas phage Xaa_vB_phi31</name>
    <dbReference type="NCBI Taxonomy" id="2776752"/>
    <lineage>
        <taxon>Viruses</taxon>
        <taxon>Duplodnaviria</taxon>
        <taxon>Heunggongvirae</taxon>
        <taxon>Uroviricota</taxon>
        <taxon>Caudoviricetes</taxon>
        <taxon>Autographivirales</taxon>
        <taxon>Autonotataviridae</taxon>
        <taxon>Gujervirinae</taxon>
        <taxon>Pazvirus</taxon>
        <taxon>Pazvirus 31</taxon>
    </lineage>
</organism>
<sequence length="397" mass="43871">MHFRLFDRPLIVDGQLSSMYIDGQYDDYDPGEAYEGRVDIHGSVGRCTVEILSSNLPPGAYAYVDNVFKQVVVKWPKYTPPTETFSLLENGDFSEGDTGAWTNTGEGNPFVIEPDSDGKMSMKFKSGFGGGHYSESPLAPIKDINRQITATGRIAQGKSSKRKMWGGIVLVFHDKDRNYLNHLESNWVNSGGGYKDVKVVAAASNVLAKFVSVRIHFERKGQNHPAWADDIKWDHVWTKGYDADEQLYVEVKVTDSLNNTAIHTGTIDERSNWYYGKLNGLYVYDSISVNATPKAFKPFDMPRLPYEGTMVGASVTGFVSRSFVAPSYDAGNEQVVVNAAVTGFVIRDVARRADGGIENVSLSGRAVGFSSKTHVAYDRARPENLNLTATVKGFVTR</sequence>
<keyword evidence="2" id="KW-1185">Reference proteome</keyword>
<dbReference type="Gene3D" id="2.60.120.260">
    <property type="entry name" value="Galactose-binding domain-like"/>
    <property type="match status" value="1"/>
</dbReference>
<evidence type="ECO:0000313" key="2">
    <source>
        <dbReference type="Proteomes" id="UP000671943"/>
    </source>
</evidence>
<dbReference type="Proteomes" id="UP000671943">
    <property type="component" value="Segment"/>
</dbReference>
<evidence type="ECO:0000313" key="1">
    <source>
        <dbReference type="EMBL" id="QOI69545.1"/>
    </source>
</evidence>
<gene>
    <name evidence="1" type="ORF">XaavBphi31_48</name>
</gene>
<name>A0A868BZ61_9CAUD</name>
<dbReference type="EMBL" id="MT951568">
    <property type="protein sequence ID" value="QOI69545.1"/>
    <property type="molecule type" value="Genomic_DNA"/>
</dbReference>
<proteinExistence type="predicted"/>
<accession>A0A868BZ61</accession>
<reference evidence="1" key="1">
    <citation type="submission" date="2020-08" db="EMBL/GenBank/DDBJ databases">
        <authorList>
            <person name="Nguyen N.T.T."/>
            <person name="Holtappels D."/>
            <person name="Doan T.T.K."/>
            <person name="Pham H.K.N."/>
            <person name="Wagemans J."/>
        </authorList>
    </citation>
    <scope>NUCLEOTIDE SEQUENCE</scope>
</reference>
<protein>
    <submittedName>
        <fullName evidence="1">Tail fiber protein</fullName>
    </submittedName>
</protein>